<comment type="catalytic activity">
    <reaction evidence="1">
        <text>(7,8-dihydropterin-6-yl)methyl diphosphate + 4-aminobenzoate = 7,8-dihydropteroate + diphosphate</text>
        <dbReference type="Rhea" id="RHEA:19949"/>
        <dbReference type="ChEBI" id="CHEBI:17836"/>
        <dbReference type="ChEBI" id="CHEBI:17839"/>
        <dbReference type="ChEBI" id="CHEBI:33019"/>
        <dbReference type="ChEBI" id="CHEBI:72950"/>
        <dbReference type="EC" id="2.5.1.15"/>
    </reaction>
</comment>
<dbReference type="CDD" id="cd00739">
    <property type="entry name" value="DHPS"/>
    <property type="match status" value="1"/>
</dbReference>
<dbReference type="InterPro" id="IPR006390">
    <property type="entry name" value="DHP_synth_dom"/>
</dbReference>
<reference evidence="11" key="1">
    <citation type="journal article" date="2019" name="Int. J. Syst. Evol. Microbiol.">
        <title>The Global Catalogue of Microorganisms (GCM) 10K type strain sequencing project: providing services to taxonomists for standard genome sequencing and annotation.</title>
        <authorList>
            <consortium name="The Broad Institute Genomics Platform"/>
            <consortium name="The Broad Institute Genome Sequencing Center for Infectious Disease"/>
            <person name="Wu L."/>
            <person name="Ma J."/>
        </authorList>
    </citation>
    <scope>NUCLEOTIDE SEQUENCE [LARGE SCALE GENOMIC DNA]</scope>
    <source>
        <strain evidence="11">KCTC 23299</strain>
    </source>
</reference>
<evidence type="ECO:0000256" key="6">
    <source>
        <dbReference type="ARBA" id="ARBA00022723"/>
    </source>
</evidence>
<evidence type="ECO:0000256" key="4">
    <source>
        <dbReference type="ARBA" id="ARBA00012458"/>
    </source>
</evidence>
<gene>
    <name evidence="10" type="primary">folP</name>
    <name evidence="10" type="ORF">ACFS6H_14630</name>
</gene>
<dbReference type="InterPro" id="IPR000489">
    <property type="entry name" value="Pterin-binding_dom"/>
</dbReference>
<proteinExistence type="predicted"/>
<evidence type="ECO:0000259" key="9">
    <source>
        <dbReference type="PROSITE" id="PS50972"/>
    </source>
</evidence>
<dbReference type="PANTHER" id="PTHR20941:SF1">
    <property type="entry name" value="FOLIC ACID SYNTHESIS PROTEIN FOL1"/>
    <property type="match status" value="1"/>
</dbReference>
<dbReference type="EMBL" id="JBHUOZ010000003">
    <property type="protein sequence ID" value="MFD2920957.1"/>
    <property type="molecule type" value="Genomic_DNA"/>
</dbReference>
<dbReference type="Proteomes" id="UP001597511">
    <property type="component" value="Unassembled WGS sequence"/>
</dbReference>
<keyword evidence="11" id="KW-1185">Reference proteome</keyword>
<dbReference type="InterPro" id="IPR045031">
    <property type="entry name" value="DHP_synth-like"/>
</dbReference>
<dbReference type="EC" id="2.5.1.15" evidence="4"/>
<dbReference type="GO" id="GO:0004156">
    <property type="term" value="F:dihydropteroate synthase activity"/>
    <property type="evidence" value="ECO:0007669"/>
    <property type="project" value="UniProtKB-EC"/>
</dbReference>
<accession>A0ABW6AAK0</accession>
<dbReference type="SUPFAM" id="SSF51717">
    <property type="entry name" value="Dihydropteroate synthetase-like"/>
    <property type="match status" value="1"/>
</dbReference>
<evidence type="ECO:0000256" key="2">
    <source>
        <dbReference type="ARBA" id="ARBA00001946"/>
    </source>
</evidence>
<dbReference type="Pfam" id="PF00809">
    <property type="entry name" value="Pterin_bind"/>
    <property type="match status" value="1"/>
</dbReference>
<protein>
    <recommendedName>
        <fullName evidence="4">dihydropteroate synthase</fullName>
        <ecNumber evidence="4">2.5.1.15</ecNumber>
    </recommendedName>
</protein>
<feature type="domain" description="Pterin-binding" evidence="9">
    <location>
        <begin position="16"/>
        <end position="268"/>
    </location>
</feature>
<dbReference type="PROSITE" id="PS50972">
    <property type="entry name" value="PTERIN_BINDING"/>
    <property type="match status" value="1"/>
</dbReference>
<dbReference type="NCBIfam" id="TIGR01496">
    <property type="entry name" value="DHPS"/>
    <property type="match status" value="1"/>
</dbReference>
<dbReference type="PROSITE" id="PS00793">
    <property type="entry name" value="DHPS_2"/>
    <property type="match status" value="1"/>
</dbReference>
<evidence type="ECO:0000313" key="11">
    <source>
        <dbReference type="Proteomes" id="UP001597511"/>
    </source>
</evidence>
<evidence type="ECO:0000256" key="5">
    <source>
        <dbReference type="ARBA" id="ARBA00022679"/>
    </source>
</evidence>
<comment type="cofactor">
    <cofactor evidence="2">
        <name>Mg(2+)</name>
        <dbReference type="ChEBI" id="CHEBI:18420"/>
    </cofactor>
</comment>
<sequence length="276" mass="29882">MITLNCKGRLLVLEKPVVMGIINTTPDSFFEGSRHHALQEIVDTAGKMIHDGATILDIGGQSTRPGSQQVSAPEELERTGPAIEAIRKHFPGSFISIDTYYSAVAREAVRLGADIVNDISAGSIDADLLPVVAALNVPYILMHMQGTPATMQQQPQYGHVVQEVLQFLITKKAVLQDAGIKDIIIDPGFGFGKTIQHNLQLLKQLHSFTMLDSALLAGLSRKSTVYKTLGITADQALNGTTALNMLALNNGANILRVHDVKEAVECVKLFEAYRIA</sequence>
<evidence type="ECO:0000256" key="1">
    <source>
        <dbReference type="ARBA" id="ARBA00000012"/>
    </source>
</evidence>
<keyword evidence="7" id="KW-0460">Magnesium</keyword>
<name>A0ABW6AAK0_9BACT</name>
<dbReference type="RefSeq" id="WP_386100321.1">
    <property type="nucleotide sequence ID" value="NZ_JBHUOZ010000003.1"/>
</dbReference>
<comment type="caution">
    <text evidence="10">The sequence shown here is derived from an EMBL/GenBank/DDBJ whole genome shotgun (WGS) entry which is preliminary data.</text>
</comment>
<comment type="pathway">
    <text evidence="3">Cofactor biosynthesis; tetrahydrofolate biosynthesis; 7,8-dihydrofolate from 2-amino-4-hydroxy-6-hydroxymethyl-7,8-dihydropteridine diphosphate and 4-aminobenzoate: step 1/2.</text>
</comment>
<organism evidence="10 11">
    <name type="scientific">Terrimonas rubra</name>
    <dbReference type="NCBI Taxonomy" id="1035890"/>
    <lineage>
        <taxon>Bacteria</taxon>
        <taxon>Pseudomonadati</taxon>
        <taxon>Bacteroidota</taxon>
        <taxon>Chitinophagia</taxon>
        <taxon>Chitinophagales</taxon>
        <taxon>Chitinophagaceae</taxon>
        <taxon>Terrimonas</taxon>
    </lineage>
</organism>
<keyword evidence="6" id="KW-0479">Metal-binding</keyword>
<dbReference type="PANTHER" id="PTHR20941">
    <property type="entry name" value="FOLATE SYNTHESIS PROTEINS"/>
    <property type="match status" value="1"/>
</dbReference>
<dbReference type="InterPro" id="IPR011005">
    <property type="entry name" value="Dihydropteroate_synth-like_sf"/>
</dbReference>
<evidence type="ECO:0000256" key="7">
    <source>
        <dbReference type="ARBA" id="ARBA00022842"/>
    </source>
</evidence>
<keyword evidence="8" id="KW-0289">Folate biosynthesis</keyword>
<keyword evidence="5 10" id="KW-0808">Transferase</keyword>
<evidence type="ECO:0000313" key="10">
    <source>
        <dbReference type="EMBL" id="MFD2920957.1"/>
    </source>
</evidence>
<dbReference type="Gene3D" id="3.20.20.20">
    <property type="entry name" value="Dihydropteroate synthase-like"/>
    <property type="match status" value="1"/>
</dbReference>
<evidence type="ECO:0000256" key="3">
    <source>
        <dbReference type="ARBA" id="ARBA00004763"/>
    </source>
</evidence>
<evidence type="ECO:0000256" key="8">
    <source>
        <dbReference type="ARBA" id="ARBA00022909"/>
    </source>
</evidence>